<gene>
    <name evidence="1" type="ORF">PRMUPPPA20_00970</name>
    <name evidence="2" type="ORF">SAMN05216462_0538</name>
</gene>
<reference evidence="1" key="2">
    <citation type="submission" date="2021-08" db="EMBL/GenBank/DDBJ databases">
        <title>Prevotella lacticifex sp. nov., isolated from rumen of cow.</title>
        <authorList>
            <person name="Shinkai T."/>
            <person name="Ikeyama N."/>
            <person name="Kumagai M."/>
            <person name="Ohmori H."/>
            <person name="Sakamoto M."/>
            <person name="Ohkuma M."/>
            <person name="Mitsumori M."/>
        </authorList>
    </citation>
    <scope>NUCLEOTIDE SEQUENCE</scope>
    <source>
        <strain evidence="1">JCM 8259</strain>
    </source>
</reference>
<organism evidence="1 4">
    <name type="scientific">Xylanibacter ruminicola</name>
    <name type="common">Prevotella ruminicola</name>
    <dbReference type="NCBI Taxonomy" id="839"/>
    <lineage>
        <taxon>Bacteria</taxon>
        <taxon>Pseudomonadati</taxon>
        <taxon>Bacteroidota</taxon>
        <taxon>Bacteroidia</taxon>
        <taxon>Bacteroidales</taxon>
        <taxon>Prevotellaceae</taxon>
        <taxon>Xylanibacter</taxon>
    </lineage>
</organism>
<evidence type="ECO:0000313" key="3">
    <source>
        <dbReference type="Proteomes" id="UP000182257"/>
    </source>
</evidence>
<sequence length="184" mass="21313">MKQTELLCKTIEQALHQEIRTPKDFDQLRERIFLRLHQMLSATTLKRVWGYLDNEGEPSVRTLDTLAQFIGYKNYQAFCMHSPADGMEPSNLAMNRHLDVNADLAVGECLTLYWLPDRVCHIRYEGDMRFVVTASENTRLKANDTFCCSLIIEGEPLYLSQLQQGDQEQTNYVCGKRGGIRYER</sequence>
<evidence type="ECO:0000313" key="1">
    <source>
        <dbReference type="EMBL" id="GJG31988.1"/>
    </source>
</evidence>
<evidence type="ECO:0000313" key="4">
    <source>
        <dbReference type="Proteomes" id="UP000887097"/>
    </source>
</evidence>
<dbReference type="Proteomes" id="UP000182257">
    <property type="component" value="Unassembled WGS sequence"/>
</dbReference>
<proteinExistence type="predicted"/>
<dbReference type="GeneID" id="31502538"/>
<name>A0A1H6LD18_XYLRU</name>
<evidence type="ECO:0000313" key="2">
    <source>
        <dbReference type="EMBL" id="SEA07561.1"/>
    </source>
</evidence>
<dbReference type="EMBL" id="BPTT01000001">
    <property type="protein sequence ID" value="GJG31988.1"/>
    <property type="molecule type" value="Genomic_DNA"/>
</dbReference>
<dbReference type="RefSeq" id="WP_013064448.1">
    <property type="nucleotide sequence ID" value="NZ_BPTT01000001.1"/>
</dbReference>
<dbReference type="Proteomes" id="UP000887097">
    <property type="component" value="Unassembled WGS sequence"/>
</dbReference>
<protein>
    <submittedName>
        <fullName evidence="1">Uncharacterized protein</fullName>
    </submittedName>
</protein>
<dbReference type="AlphaFoldDB" id="A0A1H6LD18"/>
<dbReference type="OrthoDB" id="639802at2"/>
<reference evidence="2 3" key="1">
    <citation type="submission" date="2016-10" db="EMBL/GenBank/DDBJ databases">
        <authorList>
            <person name="de Groot N.N."/>
        </authorList>
    </citation>
    <scope>NUCLEOTIDE SEQUENCE [LARGE SCALE GENOMIC DNA]</scope>
    <source>
        <strain evidence="2 3">D31d</strain>
    </source>
</reference>
<accession>A0A1H6LD18</accession>
<dbReference type="EMBL" id="FNRF01000001">
    <property type="protein sequence ID" value="SEA07561.1"/>
    <property type="molecule type" value="Genomic_DNA"/>
</dbReference>